<keyword evidence="2" id="KW-1185">Reference proteome</keyword>
<accession>A0A918WJL4</accession>
<evidence type="ECO:0000313" key="1">
    <source>
        <dbReference type="EMBL" id="GHC51875.1"/>
    </source>
</evidence>
<name>A0A918WJL4_9RHOB</name>
<dbReference type="Proteomes" id="UP000638981">
    <property type="component" value="Unassembled WGS sequence"/>
</dbReference>
<dbReference type="AlphaFoldDB" id="A0A918WJL4"/>
<sequence length="113" mass="12491">MTPEEQMQALEQVLDALSGDLLQGRWDNLTLHRQQIEMFLPALESLADSPQAKRLRASAQRNVRCLDASGRGLRAARQRLAEVIAAAQGLATYDGKGRRAAMEPPAPQMARRI</sequence>
<evidence type="ECO:0008006" key="3">
    <source>
        <dbReference type="Google" id="ProtNLM"/>
    </source>
</evidence>
<proteinExistence type="predicted"/>
<dbReference type="RefSeq" id="WP_189410801.1">
    <property type="nucleotide sequence ID" value="NZ_BMYJ01000003.1"/>
</dbReference>
<protein>
    <recommendedName>
        <fullName evidence="3">Flagellar protein FlgN</fullName>
    </recommendedName>
</protein>
<evidence type="ECO:0000313" key="2">
    <source>
        <dbReference type="Proteomes" id="UP000638981"/>
    </source>
</evidence>
<dbReference type="EMBL" id="BMYJ01000003">
    <property type="protein sequence ID" value="GHC51875.1"/>
    <property type="molecule type" value="Genomic_DNA"/>
</dbReference>
<comment type="caution">
    <text evidence="1">The sequence shown here is derived from an EMBL/GenBank/DDBJ whole genome shotgun (WGS) entry which is preliminary data.</text>
</comment>
<organism evidence="1 2">
    <name type="scientific">Neogemmobacter tilapiae</name>
    <dbReference type="NCBI Taxonomy" id="875041"/>
    <lineage>
        <taxon>Bacteria</taxon>
        <taxon>Pseudomonadati</taxon>
        <taxon>Pseudomonadota</taxon>
        <taxon>Alphaproteobacteria</taxon>
        <taxon>Rhodobacterales</taxon>
        <taxon>Paracoccaceae</taxon>
        <taxon>Neogemmobacter</taxon>
    </lineage>
</organism>
<gene>
    <name evidence="1" type="ORF">GCM10007315_12890</name>
</gene>
<reference evidence="1" key="1">
    <citation type="journal article" date="2014" name="Int. J. Syst. Evol. Microbiol.">
        <title>Complete genome sequence of Corynebacterium casei LMG S-19264T (=DSM 44701T), isolated from a smear-ripened cheese.</title>
        <authorList>
            <consortium name="US DOE Joint Genome Institute (JGI-PGF)"/>
            <person name="Walter F."/>
            <person name="Albersmeier A."/>
            <person name="Kalinowski J."/>
            <person name="Ruckert C."/>
        </authorList>
    </citation>
    <scope>NUCLEOTIDE SEQUENCE</scope>
    <source>
        <strain evidence="1">KCTC 23310</strain>
    </source>
</reference>
<reference evidence="1" key="2">
    <citation type="submission" date="2020-09" db="EMBL/GenBank/DDBJ databases">
        <authorList>
            <person name="Sun Q."/>
            <person name="Kim S."/>
        </authorList>
    </citation>
    <scope>NUCLEOTIDE SEQUENCE</scope>
    <source>
        <strain evidence="1">KCTC 23310</strain>
    </source>
</reference>